<evidence type="ECO:0000313" key="4">
    <source>
        <dbReference type="Proteomes" id="UP000522081"/>
    </source>
</evidence>
<dbReference type="EMBL" id="JACBZF010000003">
    <property type="protein sequence ID" value="NYH95782.1"/>
    <property type="molecule type" value="Genomic_DNA"/>
</dbReference>
<dbReference type="RefSeq" id="WP_179407678.1">
    <property type="nucleotide sequence ID" value="NZ_BMGF01000003.1"/>
</dbReference>
<keyword evidence="4" id="KW-1185">Reference proteome</keyword>
<name>A0A7Z0BW23_9SPHN</name>
<feature type="region of interest" description="Disordered" evidence="1">
    <location>
        <begin position="52"/>
        <end position="73"/>
    </location>
</feature>
<evidence type="ECO:0000256" key="1">
    <source>
        <dbReference type="SAM" id="MobiDB-lite"/>
    </source>
</evidence>
<protein>
    <recommendedName>
        <fullName evidence="2">Microcin J25-processing protein McjB C-terminal domain-containing protein</fullName>
    </recommendedName>
</protein>
<feature type="domain" description="Microcin J25-processing protein McjB C-terminal" evidence="2">
    <location>
        <begin position="99"/>
        <end position="205"/>
    </location>
</feature>
<evidence type="ECO:0000313" key="3">
    <source>
        <dbReference type="EMBL" id="NYH95782.1"/>
    </source>
</evidence>
<proteinExistence type="predicted"/>
<reference evidence="3 4" key="1">
    <citation type="submission" date="2020-07" db="EMBL/GenBank/DDBJ databases">
        <title>Genomic Encyclopedia of Type Strains, Phase IV (KMG-IV): sequencing the most valuable type-strain genomes for metagenomic binning, comparative biology and taxonomic classification.</title>
        <authorList>
            <person name="Goeker M."/>
        </authorList>
    </citation>
    <scope>NUCLEOTIDE SEQUENCE [LARGE SCALE GENOMIC DNA]</scope>
    <source>
        <strain evidence="3 4">DSM 29043</strain>
    </source>
</reference>
<dbReference type="InterPro" id="IPR053521">
    <property type="entry name" value="McjB-like"/>
</dbReference>
<comment type="caution">
    <text evidence="3">The sequence shown here is derived from an EMBL/GenBank/DDBJ whole genome shotgun (WGS) entry which is preliminary data.</text>
</comment>
<dbReference type="NCBIfam" id="NF033537">
    <property type="entry name" value="lasso_biosyn_B2"/>
    <property type="match status" value="1"/>
</dbReference>
<dbReference type="Proteomes" id="UP000522081">
    <property type="component" value="Unassembled WGS sequence"/>
</dbReference>
<sequence length="207" mass="23315">MAIAAEDVSALAWCRIGEQLVFLDVARDRYFRLPPQSEREFLAAGENNARGGWAQPDFLPRPSDWTEPAKTSPAQERGAFNLARVARALWIERRIETRIASTSFQKILENHRRLVERRAFRRDILSGQGKAVVHSFGQTRLLRTSADRCLPRSLALSSNLAAVGDATFVVLGVSLHPFRAHCWVQHGETVLNDSIEEVLRYTPILVV</sequence>
<dbReference type="InterPro" id="IPR032708">
    <property type="entry name" value="McjB_C"/>
</dbReference>
<evidence type="ECO:0000259" key="2">
    <source>
        <dbReference type="Pfam" id="PF13471"/>
    </source>
</evidence>
<dbReference type="Pfam" id="PF13471">
    <property type="entry name" value="Transglut_core3"/>
    <property type="match status" value="1"/>
</dbReference>
<organism evidence="3 4">
    <name type="scientific">Novosphingobium marinum</name>
    <dbReference type="NCBI Taxonomy" id="1514948"/>
    <lineage>
        <taxon>Bacteria</taxon>
        <taxon>Pseudomonadati</taxon>
        <taxon>Pseudomonadota</taxon>
        <taxon>Alphaproteobacteria</taxon>
        <taxon>Sphingomonadales</taxon>
        <taxon>Sphingomonadaceae</taxon>
        <taxon>Novosphingobium</taxon>
    </lineage>
</organism>
<gene>
    <name evidence="3" type="ORF">FHS75_002111</name>
</gene>
<accession>A0A7Z0BW23</accession>
<dbReference type="AlphaFoldDB" id="A0A7Z0BW23"/>